<comment type="caution">
    <text evidence="1">The sequence shown here is derived from an EMBL/GenBank/DDBJ whole genome shotgun (WGS) entry which is preliminary data.</text>
</comment>
<dbReference type="EMBL" id="JAIWYP010000002">
    <property type="protein sequence ID" value="KAH3863302.1"/>
    <property type="molecule type" value="Genomic_DNA"/>
</dbReference>
<accession>A0A9D4LQU4</accession>
<proteinExistence type="predicted"/>
<dbReference type="AlphaFoldDB" id="A0A9D4LQU4"/>
<protein>
    <submittedName>
        <fullName evidence="1">Uncharacterized protein</fullName>
    </submittedName>
</protein>
<name>A0A9D4LQU4_DREPO</name>
<keyword evidence="2" id="KW-1185">Reference proteome</keyword>
<gene>
    <name evidence="1" type="ORF">DPMN_026283</name>
</gene>
<reference evidence="1" key="1">
    <citation type="journal article" date="2019" name="bioRxiv">
        <title>The Genome of the Zebra Mussel, Dreissena polymorpha: A Resource for Invasive Species Research.</title>
        <authorList>
            <person name="McCartney M.A."/>
            <person name="Auch B."/>
            <person name="Kono T."/>
            <person name="Mallez S."/>
            <person name="Zhang Y."/>
            <person name="Obille A."/>
            <person name="Becker A."/>
            <person name="Abrahante J.E."/>
            <person name="Garbe J."/>
            <person name="Badalamenti J.P."/>
            <person name="Herman A."/>
            <person name="Mangelson H."/>
            <person name="Liachko I."/>
            <person name="Sullivan S."/>
            <person name="Sone E.D."/>
            <person name="Koren S."/>
            <person name="Silverstein K.A.T."/>
            <person name="Beckman K.B."/>
            <person name="Gohl D.M."/>
        </authorList>
    </citation>
    <scope>NUCLEOTIDE SEQUENCE</scope>
    <source>
        <strain evidence="1">Duluth1</strain>
        <tissue evidence="1">Whole animal</tissue>
    </source>
</reference>
<organism evidence="1 2">
    <name type="scientific">Dreissena polymorpha</name>
    <name type="common">Zebra mussel</name>
    <name type="synonym">Mytilus polymorpha</name>
    <dbReference type="NCBI Taxonomy" id="45954"/>
    <lineage>
        <taxon>Eukaryota</taxon>
        <taxon>Metazoa</taxon>
        <taxon>Spiralia</taxon>
        <taxon>Lophotrochozoa</taxon>
        <taxon>Mollusca</taxon>
        <taxon>Bivalvia</taxon>
        <taxon>Autobranchia</taxon>
        <taxon>Heteroconchia</taxon>
        <taxon>Euheterodonta</taxon>
        <taxon>Imparidentia</taxon>
        <taxon>Neoheterodontei</taxon>
        <taxon>Myida</taxon>
        <taxon>Dreissenoidea</taxon>
        <taxon>Dreissenidae</taxon>
        <taxon>Dreissena</taxon>
    </lineage>
</organism>
<sequence length="65" mass="7662">MEFISAMDIPGHFGAVETMGESKKRHFKTPCFKFQSPNYITVHCDIYRPNDVDFTQRLFQIIMFV</sequence>
<dbReference type="Proteomes" id="UP000828390">
    <property type="component" value="Unassembled WGS sequence"/>
</dbReference>
<evidence type="ECO:0000313" key="2">
    <source>
        <dbReference type="Proteomes" id="UP000828390"/>
    </source>
</evidence>
<evidence type="ECO:0000313" key="1">
    <source>
        <dbReference type="EMBL" id="KAH3863302.1"/>
    </source>
</evidence>
<reference evidence="1" key="2">
    <citation type="submission" date="2020-11" db="EMBL/GenBank/DDBJ databases">
        <authorList>
            <person name="McCartney M.A."/>
            <person name="Auch B."/>
            <person name="Kono T."/>
            <person name="Mallez S."/>
            <person name="Becker A."/>
            <person name="Gohl D.M."/>
            <person name="Silverstein K.A.T."/>
            <person name="Koren S."/>
            <person name="Bechman K.B."/>
            <person name="Herman A."/>
            <person name="Abrahante J.E."/>
            <person name="Garbe J."/>
        </authorList>
    </citation>
    <scope>NUCLEOTIDE SEQUENCE</scope>
    <source>
        <strain evidence="1">Duluth1</strain>
        <tissue evidence="1">Whole animal</tissue>
    </source>
</reference>